<evidence type="ECO:0000313" key="13">
    <source>
        <dbReference type="Proteomes" id="UP000315700"/>
    </source>
</evidence>
<dbReference type="EMBL" id="CP036271">
    <property type="protein sequence ID" value="QDT55670.1"/>
    <property type="molecule type" value="Genomic_DNA"/>
</dbReference>
<accession>A0A517SHR3</accession>
<evidence type="ECO:0000259" key="9">
    <source>
        <dbReference type="Pfam" id="PF01225"/>
    </source>
</evidence>
<dbReference type="Gene3D" id="3.90.190.20">
    <property type="entry name" value="Mur ligase, C-terminal domain"/>
    <property type="match status" value="1"/>
</dbReference>
<dbReference type="Gene3D" id="3.40.50.720">
    <property type="entry name" value="NAD(P)-binding Rossmann-like Domain"/>
    <property type="match status" value="1"/>
</dbReference>
<dbReference type="FunCoup" id="A0A517SHR3">
    <property type="interactions" value="285"/>
</dbReference>
<dbReference type="SUPFAM" id="SSF51984">
    <property type="entry name" value="MurCD N-terminal domain"/>
    <property type="match status" value="1"/>
</dbReference>
<evidence type="ECO:0000256" key="5">
    <source>
        <dbReference type="ARBA" id="ARBA00022960"/>
    </source>
</evidence>
<evidence type="ECO:0000256" key="8">
    <source>
        <dbReference type="ARBA" id="ARBA00023316"/>
    </source>
</evidence>
<evidence type="ECO:0000256" key="7">
    <source>
        <dbReference type="ARBA" id="ARBA00023306"/>
    </source>
</evidence>
<evidence type="ECO:0000256" key="6">
    <source>
        <dbReference type="ARBA" id="ARBA00022984"/>
    </source>
</evidence>
<organism evidence="12 13">
    <name type="scientific">Caulifigura coniformis</name>
    <dbReference type="NCBI Taxonomy" id="2527983"/>
    <lineage>
        <taxon>Bacteria</taxon>
        <taxon>Pseudomonadati</taxon>
        <taxon>Planctomycetota</taxon>
        <taxon>Planctomycetia</taxon>
        <taxon>Planctomycetales</taxon>
        <taxon>Planctomycetaceae</taxon>
        <taxon>Caulifigura</taxon>
    </lineage>
</organism>
<dbReference type="PANTHER" id="PTHR43445">
    <property type="entry name" value="UDP-N-ACETYLMURAMATE--L-ALANINE LIGASE-RELATED"/>
    <property type="match status" value="1"/>
</dbReference>
<feature type="domain" description="Mur ligase N-terminal catalytic" evidence="9">
    <location>
        <begin position="1"/>
        <end position="89"/>
    </location>
</feature>
<dbReference type="InterPro" id="IPR050061">
    <property type="entry name" value="MurCDEF_pg_biosynth"/>
</dbReference>
<dbReference type="PANTHER" id="PTHR43445:SF3">
    <property type="entry name" value="UDP-N-ACETYLMURAMATE--L-ALANINE LIGASE"/>
    <property type="match status" value="1"/>
</dbReference>
<evidence type="ECO:0000259" key="11">
    <source>
        <dbReference type="Pfam" id="PF08245"/>
    </source>
</evidence>
<feature type="domain" description="Mur ligase central" evidence="11">
    <location>
        <begin position="95"/>
        <end position="273"/>
    </location>
</feature>
<dbReference type="Gene3D" id="3.40.1190.10">
    <property type="entry name" value="Mur-like, catalytic domain"/>
    <property type="match status" value="1"/>
</dbReference>
<dbReference type="SUPFAM" id="SSF53244">
    <property type="entry name" value="MurD-like peptide ligases, peptide-binding domain"/>
    <property type="match status" value="1"/>
</dbReference>
<dbReference type="InParanoid" id="A0A517SHR3"/>
<name>A0A517SHR3_9PLAN</name>
<keyword evidence="7" id="KW-0131">Cell cycle</keyword>
<keyword evidence="2" id="KW-0132">Cell division</keyword>
<reference evidence="12 13" key="1">
    <citation type="submission" date="2019-02" db="EMBL/GenBank/DDBJ databases">
        <title>Deep-cultivation of Planctomycetes and their phenomic and genomic characterization uncovers novel biology.</title>
        <authorList>
            <person name="Wiegand S."/>
            <person name="Jogler M."/>
            <person name="Boedeker C."/>
            <person name="Pinto D."/>
            <person name="Vollmers J."/>
            <person name="Rivas-Marin E."/>
            <person name="Kohn T."/>
            <person name="Peeters S.H."/>
            <person name="Heuer A."/>
            <person name="Rast P."/>
            <person name="Oberbeckmann S."/>
            <person name="Bunk B."/>
            <person name="Jeske O."/>
            <person name="Meyerdierks A."/>
            <person name="Storesund J.E."/>
            <person name="Kallscheuer N."/>
            <person name="Luecker S."/>
            <person name="Lage O.M."/>
            <person name="Pohl T."/>
            <person name="Merkel B.J."/>
            <person name="Hornburger P."/>
            <person name="Mueller R.-W."/>
            <person name="Bruemmer F."/>
            <person name="Labrenz M."/>
            <person name="Spormann A.M."/>
            <person name="Op den Camp H."/>
            <person name="Overmann J."/>
            <person name="Amann R."/>
            <person name="Jetten M.S.M."/>
            <person name="Mascher T."/>
            <person name="Medema M.H."/>
            <person name="Devos D.P."/>
            <person name="Kaster A.-K."/>
            <person name="Ovreas L."/>
            <person name="Rohde M."/>
            <person name="Galperin M.Y."/>
            <person name="Jogler C."/>
        </authorList>
    </citation>
    <scope>NUCLEOTIDE SEQUENCE [LARGE SCALE GENOMIC DNA]</scope>
    <source>
        <strain evidence="12 13">Pan44</strain>
    </source>
</reference>
<keyword evidence="4" id="KW-0067">ATP-binding</keyword>
<dbReference type="SUPFAM" id="SSF53623">
    <property type="entry name" value="MurD-like peptide ligases, catalytic domain"/>
    <property type="match status" value="1"/>
</dbReference>
<evidence type="ECO:0000259" key="10">
    <source>
        <dbReference type="Pfam" id="PF02875"/>
    </source>
</evidence>
<evidence type="ECO:0000256" key="3">
    <source>
        <dbReference type="ARBA" id="ARBA00022741"/>
    </source>
</evidence>
<dbReference type="InterPro" id="IPR004101">
    <property type="entry name" value="Mur_ligase_C"/>
</dbReference>
<keyword evidence="1 12" id="KW-0436">Ligase</keyword>
<keyword evidence="3" id="KW-0547">Nucleotide-binding</keyword>
<dbReference type="InterPro" id="IPR013221">
    <property type="entry name" value="Mur_ligase_cen"/>
</dbReference>
<dbReference type="GO" id="GO:0008360">
    <property type="term" value="P:regulation of cell shape"/>
    <property type="evidence" value="ECO:0007669"/>
    <property type="project" value="UniProtKB-KW"/>
</dbReference>
<gene>
    <name evidence="12" type="primary">murC</name>
    <name evidence="12" type="ORF">Pan44_37160</name>
</gene>
<dbReference type="Pfam" id="PF01225">
    <property type="entry name" value="Mur_ligase"/>
    <property type="match status" value="1"/>
</dbReference>
<dbReference type="GO" id="GO:0008763">
    <property type="term" value="F:UDP-N-acetylmuramate-L-alanine ligase activity"/>
    <property type="evidence" value="ECO:0007669"/>
    <property type="project" value="UniProtKB-EC"/>
</dbReference>
<dbReference type="InterPro" id="IPR000713">
    <property type="entry name" value="Mur_ligase_N"/>
</dbReference>
<dbReference type="KEGG" id="ccos:Pan44_37160"/>
<keyword evidence="5" id="KW-0133">Cell shape</keyword>
<dbReference type="InterPro" id="IPR036565">
    <property type="entry name" value="Mur-like_cat_sf"/>
</dbReference>
<dbReference type="GO" id="GO:0071555">
    <property type="term" value="P:cell wall organization"/>
    <property type="evidence" value="ECO:0007669"/>
    <property type="project" value="UniProtKB-KW"/>
</dbReference>
<dbReference type="InterPro" id="IPR036615">
    <property type="entry name" value="Mur_ligase_C_dom_sf"/>
</dbReference>
<dbReference type="Pfam" id="PF02875">
    <property type="entry name" value="Mur_ligase_C"/>
    <property type="match status" value="1"/>
</dbReference>
<evidence type="ECO:0000256" key="1">
    <source>
        <dbReference type="ARBA" id="ARBA00022598"/>
    </source>
</evidence>
<evidence type="ECO:0000256" key="4">
    <source>
        <dbReference type="ARBA" id="ARBA00022840"/>
    </source>
</evidence>
<dbReference type="EC" id="6.3.2.8" evidence="12"/>
<sequence>MRALAEYARDLGWQVSGSDAAVNGRVRGRLEQCGVTVHEGHSSEHISPGLDALLYSPAVPGSNVERRAARERNLAEASYPQFLGAVSRERQAIAVAGTHGKSTTTALIAEALSDAGKVSAVFCGAEILSRERHGWAGPGNWAVIEACEYRRHFLDLSPEIGVILGIEPDHFDCFSDLDDAIGAYSQFLARIRPTGLALINVDQDSSQGLARGGGRIETLSAIGAAADWSAVVTRHSAAGVEMNISFHGELEARISLPILGSHHSANALAAFAALRAAGLSSSAIADSFARFSGLGRRLERHSDWRGVIRLDDYAHHPTAVRAVLEAIRNDVAVSSETRIVCLFQPHQVSRTRPLLDDFAAAVSVADEAWILPVYAAREDGAGVANELSREMSRRVPRPCRSAFIPSLDHALTTLETALRPGDIVVTLGAGDIDCLHYDLPRRFP</sequence>
<feature type="domain" description="Mur ligase C-terminal" evidence="10">
    <location>
        <begin position="296"/>
        <end position="430"/>
    </location>
</feature>
<dbReference type="Proteomes" id="UP000315700">
    <property type="component" value="Chromosome"/>
</dbReference>
<dbReference type="AlphaFoldDB" id="A0A517SHR3"/>
<keyword evidence="6" id="KW-0573">Peptidoglycan synthesis</keyword>
<evidence type="ECO:0000313" key="12">
    <source>
        <dbReference type="EMBL" id="QDT55670.1"/>
    </source>
</evidence>
<keyword evidence="8" id="KW-0961">Cell wall biogenesis/degradation</keyword>
<protein>
    <submittedName>
        <fullName evidence="12">UDP-N-acetylmuramate--L-alanine ligase MurC</fullName>
        <ecNumber evidence="12">6.3.2.8</ecNumber>
    </submittedName>
</protein>
<proteinExistence type="predicted"/>
<dbReference type="GO" id="GO:0005524">
    <property type="term" value="F:ATP binding"/>
    <property type="evidence" value="ECO:0007669"/>
    <property type="project" value="UniProtKB-KW"/>
</dbReference>
<evidence type="ECO:0000256" key="2">
    <source>
        <dbReference type="ARBA" id="ARBA00022618"/>
    </source>
</evidence>
<dbReference type="GO" id="GO:0051301">
    <property type="term" value="P:cell division"/>
    <property type="evidence" value="ECO:0007669"/>
    <property type="project" value="UniProtKB-KW"/>
</dbReference>
<keyword evidence="13" id="KW-1185">Reference proteome</keyword>
<dbReference type="GO" id="GO:0009252">
    <property type="term" value="P:peptidoglycan biosynthetic process"/>
    <property type="evidence" value="ECO:0007669"/>
    <property type="project" value="UniProtKB-KW"/>
</dbReference>
<dbReference type="Pfam" id="PF08245">
    <property type="entry name" value="Mur_ligase_M"/>
    <property type="match status" value="1"/>
</dbReference>